<evidence type="ECO:0000256" key="1">
    <source>
        <dbReference type="ARBA" id="ARBA00004141"/>
    </source>
</evidence>
<evidence type="ECO:0000256" key="4">
    <source>
        <dbReference type="ARBA" id="ARBA00022461"/>
    </source>
</evidence>
<dbReference type="GO" id="GO:0005886">
    <property type="term" value="C:plasma membrane"/>
    <property type="evidence" value="ECO:0007669"/>
    <property type="project" value="TreeGrafter"/>
</dbReference>
<dbReference type="PRINTS" id="PR01078">
    <property type="entry name" value="AMINACHANNEL"/>
</dbReference>
<evidence type="ECO:0000313" key="14">
    <source>
        <dbReference type="Proteomes" id="UP001153620"/>
    </source>
</evidence>
<reference evidence="13" key="1">
    <citation type="submission" date="2022-01" db="EMBL/GenBank/DDBJ databases">
        <authorList>
            <person name="King R."/>
        </authorList>
    </citation>
    <scope>NUCLEOTIDE SEQUENCE</scope>
</reference>
<keyword evidence="10 12" id="KW-0739">Sodium transport</keyword>
<keyword evidence="8 12" id="KW-0406">Ion transport</keyword>
<reference evidence="13" key="2">
    <citation type="submission" date="2022-10" db="EMBL/GenBank/DDBJ databases">
        <authorList>
            <consortium name="ENA_rothamsted_submissions"/>
            <consortium name="culmorum"/>
            <person name="King R."/>
        </authorList>
    </citation>
    <scope>NUCLEOTIDE SEQUENCE</scope>
</reference>
<keyword evidence="7" id="KW-0915">Sodium</keyword>
<keyword evidence="4 12" id="KW-0894">Sodium channel</keyword>
<dbReference type="InterPro" id="IPR001873">
    <property type="entry name" value="ENaC"/>
</dbReference>
<keyword evidence="3 12" id="KW-0813">Transport</keyword>
<evidence type="ECO:0000256" key="8">
    <source>
        <dbReference type="ARBA" id="ARBA00023065"/>
    </source>
</evidence>
<evidence type="ECO:0000256" key="12">
    <source>
        <dbReference type="RuleBase" id="RU000679"/>
    </source>
</evidence>
<protein>
    <submittedName>
        <fullName evidence="13">Uncharacterized protein</fullName>
    </submittedName>
</protein>
<dbReference type="PANTHER" id="PTHR11690">
    <property type="entry name" value="AMILORIDE-SENSITIVE SODIUM CHANNEL-RELATED"/>
    <property type="match status" value="1"/>
</dbReference>
<evidence type="ECO:0000256" key="6">
    <source>
        <dbReference type="ARBA" id="ARBA00022989"/>
    </source>
</evidence>
<proteinExistence type="inferred from homology"/>
<sequence length="366" mass="43364">MINFVQHLSDNHYDLIDMVAKHCFVSCFDGTDENPYLKRVLTHDGYCLTFNQLDFNDMFTDQVHDDFKSYKNDKKSNWNPTHGYVQQEDNYPYQLSNGMSKSFDALLLQDKNNKNKDCSSFRRGFDIYWHLPNEIVTDWHSTKNIWNLKKYNQITLKVKSFKMSPELQKYDVMHRQCYFENEKKLKYFKIYSEKNCMLECLSDQMIADCGCTRYYIPRNKTVPICTAKDLMCAWNVTGYFYENVDSHPCDCYSACNNIEYELYSVSEDDLDEDMKLGEYFDMDDLRSEEESERFTVISIKTVKGKIEERTSFSAYQMQQFISDFGGLLSLAMGCSILSIVEIIYNAFHVKHELEHDDEKDEHKEKF</sequence>
<gene>
    <name evidence="13" type="ORF">CHIRRI_LOCUS13163</name>
</gene>
<dbReference type="OrthoDB" id="8195814at2759"/>
<evidence type="ECO:0000313" key="13">
    <source>
        <dbReference type="EMBL" id="CAG9810348.1"/>
    </source>
</evidence>
<evidence type="ECO:0000256" key="7">
    <source>
        <dbReference type="ARBA" id="ARBA00023053"/>
    </source>
</evidence>
<evidence type="ECO:0000256" key="5">
    <source>
        <dbReference type="ARBA" id="ARBA00022692"/>
    </source>
</evidence>
<comment type="subcellular location">
    <subcellularLocation>
        <location evidence="1">Membrane</location>
        <topology evidence="1">Multi-pass membrane protein</topology>
    </subcellularLocation>
</comment>
<dbReference type="PANTHER" id="PTHR11690:SF288">
    <property type="entry name" value="AMILORIDE-SENSITIVE NA+ CHANNEL-RELATED"/>
    <property type="match status" value="1"/>
</dbReference>
<organism evidence="13 14">
    <name type="scientific">Chironomus riparius</name>
    <dbReference type="NCBI Taxonomy" id="315576"/>
    <lineage>
        <taxon>Eukaryota</taxon>
        <taxon>Metazoa</taxon>
        <taxon>Ecdysozoa</taxon>
        <taxon>Arthropoda</taxon>
        <taxon>Hexapoda</taxon>
        <taxon>Insecta</taxon>
        <taxon>Pterygota</taxon>
        <taxon>Neoptera</taxon>
        <taxon>Endopterygota</taxon>
        <taxon>Diptera</taxon>
        <taxon>Nematocera</taxon>
        <taxon>Chironomoidea</taxon>
        <taxon>Chironomidae</taxon>
        <taxon>Chironominae</taxon>
        <taxon>Chironomus</taxon>
    </lineage>
</organism>
<evidence type="ECO:0000256" key="10">
    <source>
        <dbReference type="ARBA" id="ARBA00023201"/>
    </source>
</evidence>
<dbReference type="GO" id="GO:0015280">
    <property type="term" value="F:ligand-gated sodium channel activity"/>
    <property type="evidence" value="ECO:0007669"/>
    <property type="project" value="TreeGrafter"/>
</dbReference>
<comment type="similarity">
    <text evidence="2 12">Belongs to the amiloride-sensitive sodium channel (TC 1.A.6) family.</text>
</comment>
<dbReference type="Proteomes" id="UP001153620">
    <property type="component" value="Chromosome 4"/>
</dbReference>
<keyword evidence="9" id="KW-0472">Membrane</keyword>
<evidence type="ECO:0000256" key="3">
    <source>
        <dbReference type="ARBA" id="ARBA00022448"/>
    </source>
</evidence>
<dbReference type="AlphaFoldDB" id="A0A9N9S7U0"/>
<evidence type="ECO:0000256" key="11">
    <source>
        <dbReference type="ARBA" id="ARBA00023303"/>
    </source>
</evidence>
<name>A0A9N9S7U0_9DIPT</name>
<keyword evidence="11 12" id="KW-0407">Ion channel</keyword>
<dbReference type="Pfam" id="PF00858">
    <property type="entry name" value="ASC"/>
    <property type="match status" value="1"/>
</dbReference>
<keyword evidence="14" id="KW-1185">Reference proteome</keyword>
<keyword evidence="5 12" id="KW-0812">Transmembrane</keyword>
<accession>A0A9N9S7U0</accession>
<dbReference type="EMBL" id="OU895880">
    <property type="protein sequence ID" value="CAG9810348.1"/>
    <property type="molecule type" value="Genomic_DNA"/>
</dbReference>
<dbReference type="Gene3D" id="1.10.287.820">
    <property type="entry name" value="Acid-sensing ion channel domain"/>
    <property type="match status" value="1"/>
</dbReference>
<evidence type="ECO:0000256" key="9">
    <source>
        <dbReference type="ARBA" id="ARBA00023136"/>
    </source>
</evidence>
<keyword evidence="6" id="KW-1133">Transmembrane helix</keyword>
<dbReference type="Gene3D" id="1.10.287.770">
    <property type="entry name" value="YojJ-like"/>
    <property type="match status" value="1"/>
</dbReference>
<evidence type="ECO:0000256" key="2">
    <source>
        <dbReference type="ARBA" id="ARBA00007193"/>
    </source>
</evidence>